<dbReference type="Pfam" id="PF12680">
    <property type="entry name" value="SnoaL_2"/>
    <property type="match status" value="1"/>
</dbReference>
<evidence type="ECO:0000256" key="1">
    <source>
        <dbReference type="SAM" id="MobiDB-lite"/>
    </source>
</evidence>
<dbReference type="EMBL" id="JAWJWI010000006">
    <property type="protein sequence ID" value="MDV4186723.1"/>
    <property type="molecule type" value="Genomic_DNA"/>
</dbReference>
<feature type="domain" description="SnoaL-like" evidence="2">
    <location>
        <begin position="24"/>
        <end position="124"/>
    </location>
</feature>
<sequence length="137" mass="14897">MIGLPGTDGRSKGDDPMNDANTNAERYLAIWNETDAARRRALMAESWSKAATYIDPLMRGEGHEQINSLVEAVQSRFPGFRFALIGAADGYGDNLRFSWGLGPENGDALIKGTDFAELEGGKLKSVRGFIDFLPEAA</sequence>
<name>A0ABU3YLJ1_9HYPH</name>
<proteinExistence type="predicted"/>
<feature type="region of interest" description="Disordered" evidence="1">
    <location>
        <begin position="1"/>
        <end position="20"/>
    </location>
</feature>
<dbReference type="Proteomes" id="UP001187203">
    <property type="component" value="Unassembled WGS sequence"/>
</dbReference>
<dbReference type="SUPFAM" id="SSF54427">
    <property type="entry name" value="NTF2-like"/>
    <property type="match status" value="1"/>
</dbReference>
<dbReference type="InterPro" id="IPR037401">
    <property type="entry name" value="SnoaL-like"/>
</dbReference>
<comment type="caution">
    <text evidence="3">The sequence shown here is derived from an EMBL/GenBank/DDBJ whole genome shotgun (WGS) entry which is preliminary data.</text>
</comment>
<organism evidence="3 4">
    <name type="scientific">Rhizobium brockwellii</name>
    <dbReference type="NCBI Taxonomy" id="3019932"/>
    <lineage>
        <taxon>Bacteria</taxon>
        <taxon>Pseudomonadati</taxon>
        <taxon>Pseudomonadota</taxon>
        <taxon>Alphaproteobacteria</taxon>
        <taxon>Hyphomicrobiales</taxon>
        <taxon>Rhizobiaceae</taxon>
        <taxon>Rhizobium/Agrobacterium group</taxon>
        <taxon>Rhizobium</taxon>
    </lineage>
</organism>
<evidence type="ECO:0000313" key="4">
    <source>
        <dbReference type="Proteomes" id="UP001187203"/>
    </source>
</evidence>
<dbReference type="InterPro" id="IPR032710">
    <property type="entry name" value="NTF2-like_dom_sf"/>
</dbReference>
<evidence type="ECO:0000313" key="3">
    <source>
        <dbReference type="EMBL" id="MDV4186723.1"/>
    </source>
</evidence>
<reference evidence="4" key="1">
    <citation type="journal article" date="2023" name="Int. J. Mol. Sci.">
        <title>Genomic and Metabolic Characterization of Plant Growth-Promoting Rhizobacteria Isolated from Nodules of Clovers Grown in Non-Farmed Soil.</title>
        <authorList>
            <person name="Wojcik M."/>
            <person name="Koper P."/>
            <person name="Zebracki K."/>
            <person name="Marczak M."/>
            <person name="Mazur A."/>
        </authorList>
    </citation>
    <scope>NUCLEOTIDE SEQUENCE [LARGE SCALE GENOMIC DNA]</scope>
    <source>
        <strain evidence="4">KB12</strain>
    </source>
</reference>
<evidence type="ECO:0000259" key="2">
    <source>
        <dbReference type="Pfam" id="PF12680"/>
    </source>
</evidence>
<protein>
    <submittedName>
        <fullName evidence="3">Nuclear transport factor 2 family protein</fullName>
    </submittedName>
</protein>
<dbReference type="RefSeq" id="WP_317276290.1">
    <property type="nucleotide sequence ID" value="NZ_JAWJWH010000006.1"/>
</dbReference>
<gene>
    <name evidence="3" type="ORF">R1523_14560</name>
</gene>
<keyword evidence="4" id="KW-1185">Reference proteome</keyword>
<accession>A0ABU3YLJ1</accession>
<dbReference type="Gene3D" id="3.10.450.50">
    <property type="match status" value="1"/>
</dbReference>